<evidence type="ECO:0008006" key="4">
    <source>
        <dbReference type="Google" id="ProtNLM"/>
    </source>
</evidence>
<reference evidence="2 3" key="1">
    <citation type="submission" date="2014-09" db="EMBL/GenBank/DDBJ databases">
        <authorList>
            <person name="Ellenberger Sabrina"/>
        </authorList>
    </citation>
    <scope>NUCLEOTIDE SEQUENCE [LARGE SCALE GENOMIC DNA]</scope>
    <source>
        <strain evidence="2 3">CBS 412.66</strain>
    </source>
</reference>
<dbReference type="Gene3D" id="1.10.510.10">
    <property type="entry name" value="Transferase(Phosphotransferase) domain 1"/>
    <property type="match status" value="1"/>
</dbReference>
<sequence>MPRRNIKNMIRENDRPSKDDLTEQDEHNNTPLRSSSLKSSPRKADQIAYNSDFSLSELSDNPEAEKDLPQTTTLTNKEYLQQIFPLDFDINKAVINTVPLTDRLGDHSHEITYKGYYRTLGFACTCVKPSKGTNCFDEMIQYEWEMSEKLMPCRNMATYITRYKAKQPSTWFFIKPYYPRGSLAQYWMGNRTQKTTIQPFHILQIAISLFSAMADAHSLHIVLVDISMDTVWLGIDGAAYFSGFKSSLSMRGEHKKLPWISSISSLVSIKNENVEVLRNHIDPIYANILPAVQPGLAFKSEDRPSAAAMLGCFESLRYLALGNVTM</sequence>
<dbReference type="AlphaFoldDB" id="A0A0B7NIH5"/>
<keyword evidence="3" id="KW-1185">Reference proteome</keyword>
<feature type="region of interest" description="Disordered" evidence="1">
    <location>
        <begin position="1"/>
        <end position="44"/>
    </location>
</feature>
<evidence type="ECO:0000313" key="3">
    <source>
        <dbReference type="Proteomes" id="UP000054107"/>
    </source>
</evidence>
<dbReference type="SUPFAM" id="SSF56112">
    <property type="entry name" value="Protein kinase-like (PK-like)"/>
    <property type="match status" value="1"/>
</dbReference>
<gene>
    <name evidence="2" type="primary">PARPA_12685.1 scaffold 45263</name>
</gene>
<dbReference type="OrthoDB" id="2236246at2759"/>
<dbReference type="Proteomes" id="UP000054107">
    <property type="component" value="Unassembled WGS sequence"/>
</dbReference>
<dbReference type="EMBL" id="LN733809">
    <property type="protein sequence ID" value="CEP18381.1"/>
    <property type="molecule type" value="Genomic_DNA"/>
</dbReference>
<proteinExistence type="predicted"/>
<evidence type="ECO:0000256" key="1">
    <source>
        <dbReference type="SAM" id="MobiDB-lite"/>
    </source>
</evidence>
<feature type="compositionally biased region" description="Basic and acidic residues" evidence="1">
    <location>
        <begin position="9"/>
        <end position="28"/>
    </location>
</feature>
<organism evidence="2 3">
    <name type="scientific">Parasitella parasitica</name>
    <dbReference type="NCBI Taxonomy" id="35722"/>
    <lineage>
        <taxon>Eukaryota</taxon>
        <taxon>Fungi</taxon>
        <taxon>Fungi incertae sedis</taxon>
        <taxon>Mucoromycota</taxon>
        <taxon>Mucoromycotina</taxon>
        <taxon>Mucoromycetes</taxon>
        <taxon>Mucorales</taxon>
        <taxon>Mucorineae</taxon>
        <taxon>Mucoraceae</taxon>
        <taxon>Parasitella</taxon>
    </lineage>
</organism>
<protein>
    <recommendedName>
        <fullName evidence="4">Protein kinase domain-containing protein</fullName>
    </recommendedName>
</protein>
<evidence type="ECO:0000313" key="2">
    <source>
        <dbReference type="EMBL" id="CEP18381.1"/>
    </source>
</evidence>
<accession>A0A0B7NIH5</accession>
<dbReference type="STRING" id="35722.A0A0B7NIH5"/>
<name>A0A0B7NIH5_9FUNG</name>
<dbReference type="InterPro" id="IPR011009">
    <property type="entry name" value="Kinase-like_dom_sf"/>
</dbReference>